<dbReference type="PANTHER" id="PTHR30137:SF8">
    <property type="entry name" value="BLR5498 PROTEIN"/>
    <property type="match status" value="1"/>
</dbReference>
<evidence type="ECO:0000313" key="5">
    <source>
        <dbReference type="Proteomes" id="UP001143307"/>
    </source>
</evidence>
<evidence type="ECO:0000256" key="2">
    <source>
        <dbReference type="ARBA" id="ARBA00023033"/>
    </source>
</evidence>
<evidence type="ECO:0000256" key="1">
    <source>
        <dbReference type="ARBA" id="ARBA00023002"/>
    </source>
</evidence>
<gene>
    <name evidence="4" type="ORF">EYC87_16685</name>
</gene>
<comment type="caution">
    <text evidence="4">The sequence shown here is derived from an EMBL/GenBank/DDBJ whole genome shotgun (WGS) entry which is preliminary data.</text>
</comment>
<dbReference type="InterPro" id="IPR050766">
    <property type="entry name" value="Bact_Lucif_Oxidored"/>
</dbReference>
<evidence type="ECO:0000259" key="3">
    <source>
        <dbReference type="Pfam" id="PF00296"/>
    </source>
</evidence>
<organism evidence="4 5">
    <name type="scientific">Candidatus Seongchinamella marina</name>
    <dbReference type="NCBI Taxonomy" id="2518990"/>
    <lineage>
        <taxon>Bacteria</taxon>
        <taxon>Pseudomonadati</taxon>
        <taxon>Pseudomonadota</taxon>
        <taxon>Gammaproteobacteria</taxon>
        <taxon>Cellvibrionales</taxon>
        <taxon>Halieaceae</taxon>
        <taxon>Seongchinamella</taxon>
    </lineage>
</organism>
<dbReference type="Gene3D" id="3.20.20.30">
    <property type="entry name" value="Luciferase-like domain"/>
    <property type="match status" value="1"/>
</dbReference>
<proteinExistence type="predicted"/>
<dbReference type="PANTHER" id="PTHR30137">
    <property type="entry name" value="LUCIFERASE-LIKE MONOOXYGENASE"/>
    <property type="match status" value="1"/>
</dbReference>
<protein>
    <submittedName>
        <fullName evidence="4">LLM class flavin-dependent oxidoreductase</fullName>
    </submittedName>
</protein>
<dbReference type="Pfam" id="PF00296">
    <property type="entry name" value="Bac_luciferase"/>
    <property type="match status" value="1"/>
</dbReference>
<sequence>MNKLHLGLTCWKPESSWNARSLCDQASHAEQLEFDSYWLPENHFGNNAMPSPLTQLAAVSGCTSTIKLGTASYLLPIRHPIQAAEEVAVVDQLCNGRLILGLGRGMQESVFNAFGVDSKEKRKLFASHLAQMREAWNGNIIATENSSDNICLSPLPVQKGGPPLWIAAFGPLALKQVAELGLPYLASPMETLQELKDNYSRFNALLKEAGKSPPATVAIMRTVFVHDDPRLCDQVASTLAQQAGKFRRAKAADPRDWALIGNRTHVEDKIAEYRQALGVTHFIGSGRFPDVDSVAIKTSIENLAALNR</sequence>
<dbReference type="InterPro" id="IPR036661">
    <property type="entry name" value="Luciferase-like_sf"/>
</dbReference>
<dbReference type="RefSeq" id="WP_279253869.1">
    <property type="nucleotide sequence ID" value="NZ_SHNP01000006.1"/>
</dbReference>
<name>A0ABT3SZ00_9GAMM</name>
<accession>A0ABT3SZ00</accession>
<dbReference type="EMBL" id="SHNP01000006">
    <property type="protein sequence ID" value="MCX2975219.1"/>
    <property type="molecule type" value="Genomic_DNA"/>
</dbReference>
<keyword evidence="5" id="KW-1185">Reference proteome</keyword>
<reference evidence="4" key="1">
    <citation type="submission" date="2019-02" db="EMBL/GenBank/DDBJ databases">
        <authorList>
            <person name="Li S.-H."/>
        </authorList>
    </citation>
    <scope>NUCLEOTIDE SEQUENCE</scope>
    <source>
        <strain evidence="4">IMCC8485</strain>
    </source>
</reference>
<feature type="domain" description="Luciferase-like" evidence="3">
    <location>
        <begin position="18"/>
        <end position="274"/>
    </location>
</feature>
<dbReference type="SUPFAM" id="SSF51679">
    <property type="entry name" value="Bacterial luciferase-like"/>
    <property type="match status" value="1"/>
</dbReference>
<keyword evidence="2" id="KW-0503">Monooxygenase</keyword>
<dbReference type="Proteomes" id="UP001143307">
    <property type="component" value="Unassembled WGS sequence"/>
</dbReference>
<evidence type="ECO:0000313" key="4">
    <source>
        <dbReference type="EMBL" id="MCX2975219.1"/>
    </source>
</evidence>
<dbReference type="InterPro" id="IPR011251">
    <property type="entry name" value="Luciferase-like_dom"/>
</dbReference>
<keyword evidence="1" id="KW-0560">Oxidoreductase</keyword>